<dbReference type="Gene3D" id="3.40.250.10">
    <property type="entry name" value="Rhodanese-like domain"/>
    <property type="match status" value="1"/>
</dbReference>
<dbReference type="InterPro" id="IPR001763">
    <property type="entry name" value="Rhodanese-like_dom"/>
</dbReference>
<dbReference type="EMBL" id="QUOT01000001">
    <property type="protein sequence ID" value="REL32549.1"/>
    <property type="molecule type" value="Genomic_DNA"/>
</dbReference>
<evidence type="ECO:0000313" key="2">
    <source>
        <dbReference type="EMBL" id="REL32549.1"/>
    </source>
</evidence>
<feature type="domain" description="Rhodanese" evidence="1">
    <location>
        <begin position="25"/>
        <end position="119"/>
    </location>
</feature>
<keyword evidence="3" id="KW-1185">Reference proteome</keyword>
<organism evidence="2 3">
    <name type="scientific">Thalassotalea euphylliae</name>
    <dbReference type="NCBI Taxonomy" id="1655234"/>
    <lineage>
        <taxon>Bacteria</taxon>
        <taxon>Pseudomonadati</taxon>
        <taxon>Pseudomonadota</taxon>
        <taxon>Gammaproteobacteria</taxon>
        <taxon>Alteromonadales</taxon>
        <taxon>Colwelliaceae</taxon>
        <taxon>Thalassotalea</taxon>
    </lineage>
</organism>
<comment type="caution">
    <text evidence="2">The sequence shown here is derived from an EMBL/GenBank/DDBJ whole genome shotgun (WGS) entry which is preliminary data.</text>
</comment>
<name>A0A3E0U6V9_9GAMM</name>
<dbReference type="Pfam" id="PF00581">
    <property type="entry name" value="Rhodanese"/>
    <property type="match status" value="1"/>
</dbReference>
<proteinExistence type="predicted"/>
<sequence length="120" mass="13178">MTPAGLVDQARQAINEISIEQWQQNAEDFLVIDVRDVNELDKGQLPGASHISRGLLEFQILNHPKLIKLNDIEKAAANILLYCQSGGRSALAAQSLMNMGFNNVTSLAGGYNEWLKLTAK</sequence>
<dbReference type="SMART" id="SM00450">
    <property type="entry name" value="RHOD"/>
    <property type="match status" value="1"/>
</dbReference>
<gene>
    <name evidence="2" type="ORF">DXX94_00340</name>
</gene>
<dbReference type="InterPro" id="IPR036873">
    <property type="entry name" value="Rhodanese-like_dom_sf"/>
</dbReference>
<reference evidence="3" key="1">
    <citation type="submission" date="2018-08" db="EMBL/GenBank/DDBJ databases">
        <title>Thalassotalea euphylliae genome.</title>
        <authorList>
            <person name="Summers S."/>
            <person name="Rice S.A."/>
            <person name="Freckelton M.L."/>
            <person name="Nedved B.T."/>
            <person name="Hadfield M.G."/>
        </authorList>
    </citation>
    <scope>NUCLEOTIDE SEQUENCE [LARGE SCALE GENOMIC DNA]</scope>
    <source>
        <strain evidence="3">H3</strain>
    </source>
</reference>
<dbReference type="GO" id="GO:0004792">
    <property type="term" value="F:thiosulfate-cyanide sulfurtransferase activity"/>
    <property type="evidence" value="ECO:0007669"/>
    <property type="project" value="TreeGrafter"/>
</dbReference>
<dbReference type="Proteomes" id="UP000256899">
    <property type="component" value="Unassembled WGS sequence"/>
</dbReference>
<dbReference type="PROSITE" id="PS50206">
    <property type="entry name" value="RHODANESE_3"/>
    <property type="match status" value="1"/>
</dbReference>
<dbReference type="SUPFAM" id="SSF52821">
    <property type="entry name" value="Rhodanese/Cell cycle control phosphatase"/>
    <property type="match status" value="1"/>
</dbReference>
<dbReference type="PANTHER" id="PTHR44086">
    <property type="entry name" value="THIOSULFATE SULFURTRANSFERASE RDL2, MITOCHONDRIAL-RELATED"/>
    <property type="match status" value="1"/>
</dbReference>
<evidence type="ECO:0000313" key="3">
    <source>
        <dbReference type="Proteomes" id="UP000256899"/>
    </source>
</evidence>
<accession>A0A3E0U6V9</accession>
<dbReference type="AlphaFoldDB" id="A0A3E0U6V9"/>
<dbReference type="PANTHER" id="PTHR44086:SF10">
    <property type="entry name" value="THIOSULFATE SULFURTRANSFERASE_RHODANESE-LIKE DOMAIN-CONTAINING PROTEIN 3"/>
    <property type="match status" value="1"/>
</dbReference>
<evidence type="ECO:0000259" key="1">
    <source>
        <dbReference type="PROSITE" id="PS50206"/>
    </source>
</evidence>
<protein>
    <submittedName>
        <fullName evidence="2">Rhodanese-like domain-containing protein</fullName>
    </submittedName>
</protein>